<dbReference type="InterPro" id="IPR051521">
    <property type="entry name" value="tRNA_Mod/Golgi_Maint"/>
</dbReference>
<comment type="subcellular location">
    <subcellularLocation>
        <location evidence="1">Nucleus</location>
    </subcellularLocation>
</comment>
<keyword evidence="4" id="KW-0949">S-adenosyl-L-methionine</keyword>
<evidence type="ECO:0000256" key="10">
    <source>
        <dbReference type="ARBA" id="ARBA00042508"/>
    </source>
</evidence>
<evidence type="ECO:0000313" key="14">
    <source>
        <dbReference type="Proteomes" id="UP000549394"/>
    </source>
</evidence>
<evidence type="ECO:0000256" key="6">
    <source>
        <dbReference type="ARBA" id="ARBA00023242"/>
    </source>
</evidence>
<keyword evidence="14" id="KW-1185">Reference proteome</keyword>
<proteinExistence type="inferred from homology"/>
<feature type="domain" description="DTW" evidence="12">
    <location>
        <begin position="1"/>
        <end position="192"/>
    </location>
</feature>
<sequence length="198" mass="23015">MKSIEKKIPNVTLPLKIDIIKHSREVDGKSTAVHAKVLSPDDVTIHTFPSFPDYDASDCVLVFPSDDAKCLEDIYLEGGNNCSRDDDEPVAKRSKKRIQKAVFIDSTWNQVKEIIRDDRLKNLARVRIPDKKTLFWRPQKGKPDTFLATIESIYYFVKEFSKVYRFNDEDTNLDDILYFFMFFCEQIKDKSSFSNLKA</sequence>
<evidence type="ECO:0000256" key="8">
    <source>
        <dbReference type="ARBA" id="ARBA00038290"/>
    </source>
</evidence>
<evidence type="ECO:0000256" key="2">
    <source>
        <dbReference type="ARBA" id="ARBA00012386"/>
    </source>
</evidence>
<dbReference type="InterPro" id="IPR005636">
    <property type="entry name" value="DTW"/>
</dbReference>
<protein>
    <recommendedName>
        <fullName evidence="9">tRNA-uridine aminocarboxypropyltransferase 1</fullName>
        <ecNumber evidence="2">2.5.1.25</ecNumber>
    </recommendedName>
    <alternativeName>
        <fullName evidence="10">DTW domain-containing protein 1</fullName>
    </alternativeName>
</protein>
<dbReference type="OrthoDB" id="3173at2759"/>
<dbReference type="Proteomes" id="UP000549394">
    <property type="component" value="Unassembled WGS sequence"/>
</dbReference>
<comment type="function">
    <text evidence="7">Catalyzes the formation of 3-(3-amino-3-carboxypropyl)uridine (acp3U) at position 20 in the D-loop of several cytoplasmic tRNAs (acp3U(20)).</text>
</comment>
<evidence type="ECO:0000256" key="7">
    <source>
        <dbReference type="ARBA" id="ARBA00037050"/>
    </source>
</evidence>
<evidence type="ECO:0000256" key="5">
    <source>
        <dbReference type="ARBA" id="ARBA00022694"/>
    </source>
</evidence>
<evidence type="ECO:0000256" key="11">
    <source>
        <dbReference type="ARBA" id="ARBA00048718"/>
    </source>
</evidence>
<accession>A0A7I8VU47</accession>
<dbReference type="GO" id="GO:0006400">
    <property type="term" value="P:tRNA modification"/>
    <property type="evidence" value="ECO:0007669"/>
    <property type="project" value="TreeGrafter"/>
</dbReference>
<dbReference type="AlphaFoldDB" id="A0A7I8VU47"/>
<keyword evidence="3" id="KW-0808">Transferase</keyword>
<dbReference type="SMART" id="SM01144">
    <property type="entry name" value="DTW"/>
    <property type="match status" value="1"/>
</dbReference>
<comment type="similarity">
    <text evidence="8">Belongs to the TDD superfamily. DTWD1 family.</text>
</comment>
<dbReference type="EC" id="2.5.1.25" evidence="2"/>
<evidence type="ECO:0000259" key="12">
    <source>
        <dbReference type="SMART" id="SM01144"/>
    </source>
</evidence>
<dbReference type="PANTHER" id="PTHR15627">
    <property type="entry name" value="NATURAL KILLER CELL-SPECIFIC ANTIGEN KLIP1"/>
    <property type="match status" value="1"/>
</dbReference>
<reference evidence="13 14" key="1">
    <citation type="submission" date="2020-08" db="EMBL/GenBank/DDBJ databases">
        <authorList>
            <person name="Hejnol A."/>
        </authorList>
    </citation>
    <scope>NUCLEOTIDE SEQUENCE [LARGE SCALE GENOMIC DNA]</scope>
</reference>
<name>A0A7I8VU47_9ANNE</name>
<dbReference type="Pfam" id="PF03942">
    <property type="entry name" value="DTW"/>
    <property type="match status" value="1"/>
</dbReference>
<keyword evidence="5" id="KW-0819">tRNA processing</keyword>
<evidence type="ECO:0000256" key="4">
    <source>
        <dbReference type="ARBA" id="ARBA00022691"/>
    </source>
</evidence>
<keyword evidence="6" id="KW-0539">Nucleus</keyword>
<comment type="catalytic activity">
    <reaction evidence="11">
        <text>a uridine in tRNA + S-adenosyl-L-methionine = a 3-[(3S)-3-amino-3-carboxypropyl]uridine in tRNA + S-methyl-5'-thioadenosine + H(+)</text>
        <dbReference type="Rhea" id="RHEA:62432"/>
        <dbReference type="Rhea" id="RHEA-COMP:13339"/>
        <dbReference type="Rhea" id="RHEA-COMP:16092"/>
        <dbReference type="ChEBI" id="CHEBI:15378"/>
        <dbReference type="ChEBI" id="CHEBI:17509"/>
        <dbReference type="ChEBI" id="CHEBI:59789"/>
        <dbReference type="ChEBI" id="CHEBI:65315"/>
        <dbReference type="ChEBI" id="CHEBI:82930"/>
        <dbReference type="EC" id="2.5.1.25"/>
    </reaction>
</comment>
<dbReference type="GO" id="GO:0005634">
    <property type="term" value="C:nucleus"/>
    <property type="evidence" value="ECO:0007669"/>
    <property type="project" value="UniProtKB-SubCell"/>
</dbReference>
<evidence type="ECO:0000256" key="9">
    <source>
        <dbReference type="ARBA" id="ARBA00039242"/>
    </source>
</evidence>
<evidence type="ECO:0000313" key="13">
    <source>
        <dbReference type="EMBL" id="CAD5119248.1"/>
    </source>
</evidence>
<dbReference type="PANTHER" id="PTHR15627:SF8">
    <property type="entry name" value="TRNA-URIDINE AMINOCARBOXYPROPYLTRANSFERASE 1"/>
    <property type="match status" value="1"/>
</dbReference>
<evidence type="ECO:0000256" key="1">
    <source>
        <dbReference type="ARBA" id="ARBA00004123"/>
    </source>
</evidence>
<dbReference type="EMBL" id="CAJFCJ010000009">
    <property type="protein sequence ID" value="CAD5119248.1"/>
    <property type="molecule type" value="Genomic_DNA"/>
</dbReference>
<comment type="caution">
    <text evidence="13">The sequence shown here is derived from an EMBL/GenBank/DDBJ whole genome shotgun (WGS) entry which is preliminary data.</text>
</comment>
<organism evidence="13 14">
    <name type="scientific">Dimorphilus gyrociliatus</name>
    <dbReference type="NCBI Taxonomy" id="2664684"/>
    <lineage>
        <taxon>Eukaryota</taxon>
        <taxon>Metazoa</taxon>
        <taxon>Spiralia</taxon>
        <taxon>Lophotrochozoa</taxon>
        <taxon>Annelida</taxon>
        <taxon>Polychaeta</taxon>
        <taxon>Polychaeta incertae sedis</taxon>
        <taxon>Dinophilidae</taxon>
        <taxon>Dimorphilus</taxon>
    </lineage>
</organism>
<gene>
    <name evidence="13" type="ORF">DGYR_LOCUS7519</name>
</gene>
<dbReference type="GO" id="GO:0016432">
    <property type="term" value="F:tRNA-uridine aminocarboxypropyltransferase activity"/>
    <property type="evidence" value="ECO:0007669"/>
    <property type="project" value="UniProtKB-EC"/>
</dbReference>
<evidence type="ECO:0000256" key="3">
    <source>
        <dbReference type="ARBA" id="ARBA00022679"/>
    </source>
</evidence>